<dbReference type="Proteomes" id="UP000054776">
    <property type="component" value="Unassembled WGS sequence"/>
</dbReference>
<dbReference type="InParanoid" id="A0A0V1APZ0"/>
<evidence type="ECO:0000313" key="2">
    <source>
        <dbReference type="EMBL" id="KRY26866.1"/>
    </source>
</evidence>
<name>A0A0V1APZ0_TRISP</name>
<sequence>MDVVHHHAFAGSRSTSNRLGRVSTPRAVQSRTDRRMQSLPGRSSVKASSFQLPAIAGNRVFGDKHQIIDLRLTVDLLPLATNTVGDQILFRPPFPQMAHQQLLVPPTSAKMPAPRSAGRFCRGGWKRGEFSSNEEVRRGKWSTVLWVFAQERERPVVNASFQLAQGGPEFVETKQASFEHLPQCVLD</sequence>
<evidence type="ECO:0000313" key="3">
    <source>
        <dbReference type="Proteomes" id="UP000054776"/>
    </source>
</evidence>
<reference evidence="2 3" key="1">
    <citation type="submission" date="2015-01" db="EMBL/GenBank/DDBJ databases">
        <title>Evolution of Trichinella species and genotypes.</title>
        <authorList>
            <person name="Korhonen P.K."/>
            <person name="Edoardo P."/>
            <person name="Giuseppe L.R."/>
            <person name="Gasser R.B."/>
        </authorList>
    </citation>
    <scope>NUCLEOTIDE SEQUENCE [LARGE SCALE GENOMIC DNA]</scope>
    <source>
        <strain evidence="2">ISS3</strain>
    </source>
</reference>
<gene>
    <name evidence="2" type="ORF">T01_9230</name>
</gene>
<dbReference type="AlphaFoldDB" id="A0A0V1APZ0"/>
<keyword evidence="3" id="KW-1185">Reference proteome</keyword>
<organism evidence="2 3">
    <name type="scientific">Trichinella spiralis</name>
    <name type="common">Trichina worm</name>
    <dbReference type="NCBI Taxonomy" id="6334"/>
    <lineage>
        <taxon>Eukaryota</taxon>
        <taxon>Metazoa</taxon>
        <taxon>Ecdysozoa</taxon>
        <taxon>Nematoda</taxon>
        <taxon>Enoplea</taxon>
        <taxon>Dorylaimia</taxon>
        <taxon>Trichinellida</taxon>
        <taxon>Trichinellidae</taxon>
        <taxon>Trichinella</taxon>
    </lineage>
</organism>
<feature type="region of interest" description="Disordered" evidence="1">
    <location>
        <begin position="1"/>
        <end position="43"/>
    </location>
</feature>
<dbReference type="EMBL" id="JYDH01000318">
    <property type="protein sequence ID" value="KRY26866.1"/>
    <property type="molecule type" value="Genomic_DNA"/>
</dbReference>
<comment type="caution">
    <text evidence="2">The sequence shown here is derived from an EMBL/GenBank/DDBJ whole genome shotgun (WGS) entry which is preliminary data.</text>
</comment>
<accession>A0A0V1APZ0</accession>
<evidence type="ECO:0000256" key="1">
    <source>
        <dbReference type="SAM" id="MobiDB-lite"/>
    </source>
</evidence>
<protein>
    <submittedName>
        <fullName evidence="2">Uncharacterized protein</fullName>
    </submittedName>
</protein>
<proteinExistence type="predicted"/>